<keyword evidence="1" id="KW-1133">Transmembrane helix</keyword>
<feature type="transmembrane region" description="Helical" evidence="1">
    <location>
        <begin position="167"/>
        <end position="185"/>
    </location>
</feature>
<keyword evidence="1" id="KW-0472">Membrane</keyword>
<accession>A0A6C0C0D6</accession>
<sequence length="527" mass="60298">MQDYIKNIYEKKGYLDKYGGSVVITFLTIIVVFIILSYFYIQSNIKPLKANWAENKCKPYVLPFAGLINPQPGKTIFEFTGENFSYCISMILGKVVDTSTLPLKYTSSLLTKLFTSLMNQLQKLREIFNFIRLTMLGIISDIMGRILNVMTQLRKILINVNVIFDKVKAVMLTALYTLVASYMALKSFMGAFLEIIIKILIILAALIIIMWIFPWTWAAAGTMTALFLLVSIPFAALALSLGRVMNLTTDNDMPNEPEGGCFDENTIVNLKKGTKKMKNINPGDILENGSTITAIFKIANTNTIMYKLNDIIVTGEHKVKYKQFGWINVKEHPKAIEINNYNKNYIYCLNTSNKIIEIDNFTFMDWDEVDSLDIEKLKYSTRKYITNEFKTELIHKYLDGGFIGSTKIELEDGRVVNIKDLEPNDQLKYGERVFAIVKIDARSINGVRAYSFGDFKFVGGPNIRISDNKLGKLCTLDFYGESVDNINYLYHIVTNNKFFIMNGIRFYDYNGLLEPIIWESKKFVHSI</sequence>
<dbReference type="AlphaFoldDB" id="A0A6C0C0D6"/>
<protein>
    <recommendedName>
        <fullName evidence="3">Vint domain-containing protein</fullName>
    </recommendedName>
</protein>
<name>A0A6C0C0D6_9ZZZZ</name>
<feature type="transmembrane region" description="Helical" evidence="1">
    <location>
        <begin position="219"/>
        <end position="239"/>
    </location>
</feature>
<feature type="transmembrane region" description="Helical" evidence="1">
    <location>
        <begin position="192"/>
        <end position="213"/>
    </location>
</feature>
<evidence type="ECO:0000256" key="1">
    <source>
        <dbReference type="SAM" id="Phobius"/>
    </source>
</evidence>
<keyword evidence="1" id="KW-0812">Transmembrane</keyword>
<dbReference type="EMBL" id="MN739292">
    <property type="protein sequence ID" value="QHS97269.1"/>
    <property type="molecule type" value="Genomic_DNA"/>
</dbReference>
<feature type="transmembrane region" description="Helical" evidence="1">
    <location>
        <begin position="127"/>
        <end position="147"/>
    </location>
</feature>
<feature type="transmembrane region" description="Helical" evidence="1">
    <location>
        <begin position="20"/>
        <end position="41"/>
    </location>
</feature>
<proteinExistence type="predicted"/>
<evidence type="ECO:0000313" key="2">
    <source>
        <dbReference type="EMBL" id="QHS97269.1"/>
    </source>
</evidence>
<reference evidence="2" key="1">
    <citation type="journal article" date="2020" name="Nature">
        <title>Giant virus diversity and host interactions through global metagenomics.</title>
        <authorList>
            <person name="Schulz F."/>
            <person name="Roux S."/>
            <person name="Paez-Espino D."/>
            <person name="Jungbluth S."/>
            <person name="Walsh D.A."/>
            <person name="Denef V.J."/>
            <person name="McMahon K.D."/>
            <person name="Konstantinidis K.T."/>
            <person name="Eloe-Fadrosh E.A."/>
            <person name="Kyrpides N.C."/>
            <person name="Woyke T."/>
        </authorList>
    </citation>
    <scope>NUCLEOTIDE SEQUENCE</scope>
    <source>
        <strain evidence="2">GVMAG-M-3300020169-51</strain>
    </source>
</reference>
<evidence type="ECO:0008006" key="3">
    <source>
        <dbReference type="Google" id="ProtNLM"/>
    </source>
</evidence>
<organism evidence="2">
    <name type="scientific">viral metagenome</name>
    <dbReference type="NCBI Taxonomy" id="1070528"/>
    <lineage>
        <taxon>unclassified sequences</taxon>
        <taxon>metagenomes</taxon>
        <taxon>organismal metagenomes</taxon>
    </lineage>
</organism>